<feature type="domain" description="Methyltransferase type 11" evidence="2">
    <location>
        <begin position="44"/>
        <end position="144"/>
    </location>
</feature>
<dbReference type="CDD" id="cd02440">
    <property type="entry name" value="AdoMet_MTases"/>
    <property type="match status" value="1"/>
</dbReference>
<dbReference type="AlphaFoldDB" id="A0A3A6Q8C3"/>
<dbReference type="PANTHER" id="PTHR43591">
    <property type="entry name" value="METHYLTRANSFERASE"/>
    <property type="match status" value="1"/>
</dbReference>
<keyword evidence="3" id="KW-0808">Transferase</keyword>
<evidence type="ECO:0000313" key="3">
    <source>
        <dbReference type="EMBL" id="RJX50340.1"/>
    </source>
</evidence>
<protein>
    <submittedName>
        <fullName evidence="3">Methyltransferase type 11</fullName>
    </submittedName>
</protein>
<dbReference type="Proteomes" id="UP000281564">
    <property type="component" value="Unassembled WGS sequence"/>
</dbReference>
<keyword evidence="3" id="KW-0489">Methyltransferase</keyword>
<dbReference type="SUPFAM" id="SSF53335">
    <property type="entry name" value="S-adenosyl-L-methionine-dependent methyltransferases"/>
    <property type="match status" value="1"/>
</dbReference>
<comment type="caution">
    <text evidence="3">The sequence shown here is derived from an EMBL/GenBank/DDBJ whole genome shotgun (WGS) entry which is preliminary data.</text>
</comment>
<dbReference type="GO" id="GO:0032259">
    <property type="term" value="P:methylation"/>
    <property type="evidence" value="ECO:0007669"/>
    <property type="project" value="UniProtKB-KW"/>
</dbReference>
<dbReference type="GO" id="GO:0008757">
    <property type="term" value="F:S-adenosylmethionine-dependent methyltransferase activity"/>
    <property type="evidence" value="ECO:0007669"/>
    <property type="project" value="InterPro"/>
</dbReference>
<dbReference type="EMBL" id="QMDW01000006">
    <property type="protein sequence ID" value="RJX50340.1"/>
    <property type="molecule type" value="Genomic_DNA"/>
</dbReference>
<sequence length="203" mass="21549">MHGIGDVRFFDRFARIYDWVMPAADRDSLAAALSRADGEIDRLLDLGGGTGRASIAVDAGERTVVDVSRPMLARARTRTASGPGRPADPPGPLSAMQGDAGRLSVGDNAVDAAIIVDAFHHMPQQAAVVAEANRVIRPGGVLVVREFDPSHPLGWLLVRAEHAIGMQSTFYTPDDLADLLADAGFSVKVLDSGFEYTVVGTTR</sequence>
<proteinExistence type="predicted"/>
<evidence type="ECO:0000256" key="1">
    <source>
        <dbReference type="SAM" id="MobiDB-lite"/>
    </source>
</evidence>
<accession>A0A3A6Q8C3</accession>
<reference evidence="3 4" key="1">
    <citation type="submission" date="2018-06" db="EMBL/GenBank/DDBJ databases">
        <title>Halonotius sp. F13-13 a new haloarchaeeon isolated from a solar saltern from Isla Cristina, Huelva, Spain.</title>
        <authorList>
            <person name="Duran-Viseras A."/>
            <person name="Sanchez-Porro C."/>
            <person name="Ventosa A."/>
        </authorList>
    </citation>
    <scope>NUCLEOTIDE SEQUENCE [LARGE SCALE GENOMIC DNA]</scope>
    <source>
        <strain evidence="3 4">CECT 7525</strain>
    </source>
</reference>
<evidence type="ECO:0000313" key="4">
    <source>
        <dbReference type="Proteomes" id="UP000281564"/>
    </source>
</evidence>
<keyword evidence="4" id="KW-1185">Reference proteome</keyword>
<dbReference type="Pfam" id="PF08241">
    <property type="entry name" value="Methyltransf_11"/>
    <property type="match status" value="1"/>
</dbReference>
<evidence type="ECO:0000259" key="2">
    <source>
        <dbReference type="Pfam" id="PF08241"/>
    </source>
</evidence>
<name>A0A3A6Q8C3_9EURY</name>
<dbReference type="Gene3D" id="3.40.50.150">
    <property type="entry name" value="Vaccinia Virus protein VP39"/>
    <property type="match status" value="1"/>
</dbReference>
<dbReference type="InterPro" id="IPR029063">
    <property type="entry name" value="SAM-dependent_MTases_sf"/>
</dbReference>
<dbReference type="InterPro" id="IPR013216">
    <property type="entry name" value="Methyltransf_11"/>
</dbReference>
<dbReference type="OrthoDB" id="1018at2157"/>
<gene>
    <name evidence="3" type="ORF">DP106_05410</name>
</gene>
<feature type="region of interest" description="Disordered" evidence="1">
    <location>
        <begin position="75"/>
        <end position="95"/>
    </location>
</feature>
<dbReference type="RefSeq" id="WP_120083912.1">
    <property type="nucleotide sequence ID" value="NZ_QMDW01000006.1"/>
</dbReference>
<organism evidence="3 4">
    <name type="scientific">Halonotius pteroides</name>
    <dbReference type="NCBI Taxonomy" id="268735"/>
    <lineage>
        <taxon>Archaea</taxon>
        <taxon>Methanobacteriati</taxon>
        <taxon>Methanobacteriota</taxon>
        <taxon>Stenosarchaea group</taxon>
        <taxon>Halobacteria</taxon>
        <taxon>Halobacteriales</taxon>
        <taxon>Haloferacaceae</taxon>
        <taxon>Halonotius</taxon>
    </lineage>
</organism>